<name>A0A1G2CHJ9_9BACT</name>
<accession>A0A1G2CHJ9</accession>
<evidence type="ECO:0000313" key="2">
    <source>
        <dbReference type="EMBL" id="OGZ00866.1"/>
    </source>
</evidence>
<reference evidence="2 3" key="1">
    <citation type="journal article" date="2016" name="Nat. Commun.">
        <title>Thousands of microbial genomes shed light on interconnected biogeochemical processes in an aquifer system.</title>
        <authorList>
            <person name="Anantharaman K."/>
            <person name="Brown C.T."/>
            <person name="Hug L.A."/>
            <person name="Sharon I."/>
            <person name="Castelle C.J."/>
            <person name="Probst A.J."/>
            <person name="Thomas B.C."/>
            <person name="Singh A."/>
            <person name="Wilkins M.J."/>
            <person name="Karaoz U."/>
            <person name="Brodie E.L."/>
            <person name="Williams K.H."/>
            <person name="Hubbard S.S."/>
            <person name="Banfield J.F."/>
        </authorList>
    </citation>
    <scope>NUCLEOTIDE SEQUENCE [LARGE SCALE GENOMIC DNA]</scope>
</reference>
<gene>
    <name evidence="2" type="ORF">A2946_03840</name>
</gene>
<feature type="transmembrane region" description="Helical" evidence="1">
    <location>
        <begin position="65"/>
        <end position="83"/>
    </location>
</feature>
<evidence type="ECO:0000256" key="1">
    <source>
        <dbReference type="SAM" id="Phobius"/>
    </source>
</evidence>
<dbReference type="Proteomes" id="UP000178348">
    <property type="component" value="Unassembled WGS sequence"/>
</dbReference>
<dbReference type="AlphaFoldDB" id="A0A1G2CHJ9"/>
<evidence type="ECO:0000313" key="3">
    <source>
        <dbReference type="Proteomes" id="UP000178348"/>
    </source>
</evidence>
<feature type="transmembrane region" description="Helical" evidence="1">
    <location>
        <begin position="127"/>
        <end position="144"/>
    </location>
</feature>
<comment type="caution">
    <text evidence="2">The sequence shown here is derived from an EMBL/GenBank/DDBJ whole genome shotgun (WGS) entry which is preliminary data.</text>
</comment>
<keyword evidence="1" id="KW-1133">Transmembrane helix</keyword>
<dbReference type="EMBL" id="MHLB01000055">
    <property type="protein sequence ID" value="OGZ00866.1"/>
    <property type="molecule type" value="Genomic_DNA"/>
</dbReference>
<feature type="transmembrane region" description="Helical" evidence="1">
    <location>
        <begin position="260"/>
        <end position="292"/>
    </location>
</feature>
<feature type="transmembrane region" description="Helical" evidence="1">
    <location>
        <begin position="33"/>
        <end position="58"/>
    </location>
</feature>
<sequence>MRPRAFYALIVLEVMAVALAFVCAFFYRNYLLGSALLIMPVAWGSLFAIVSIGPFFVAKAFDRRMVVIVLEALALGAPFLFFPGVTLSYLIPSLVVVFAVIAWGERESRQELENGMKIKFFRVVKPMLGRTLTAGIVFAILLYVPQWEQKKEFVSQSYFDEIFSWSMSVVKKTYPNIEPDSSLMIAAKGIAEKELMDKPMFAALDPAVRAREISLAAEEVLKNLTARIPLEVKPDEKINDIAYRFVANTLRDWYEKTGKAFLIGLGVLMFFVIRGVSMILYIPLSALAFLFYQTLFAMRIIHVSGESQLKEVIEYS</sequence>
<keyword evidence="1" id="KW-0812">Transmembrane</keyword>
<proteinExistence type="predicted"/>
<organism evidence="2 3">
    <name type="scientific">Candidatus Liptonbacteria bacterium RIFCSPLOWO2_01_FULL_53_13</name>
    <dbReference type="NCBI Taxonomy" id="1798651"/>
    <lineage>
        <taxon>Bacteria</taxon>
        <taxon>Candidatus Liptoniibacteriota</taxon>
    </lineage>
</organism>
<feature type="transmembrane region" description="Helical" evidence="1">
    <location>
        <begin position="7"/>
        <end position="27"/>
    </location>
</feature>
<protein>
    <submittedName>
        <fullName evidence="2">Uncharacterized protein</fullName>
    </submittedName>
</protein>
<keyword evidence="1" id="KW-0472">Membrane</keyword>